<proteinExistence type="predicted"/>
<feature type="region of interest" description="Disordered" evidence="1">
    <location>
        <begin position="318"/>
        <end position="509"/>
    </location>
</feature>
<evidence type="ECO:0000313" key="2">
    <source>
        <dbReference type="EMBL" id="EFO89918.1"/>
    </source>
</evidence>
<feature type="compositionally biased region" description="Basic and acidic residues" evidence="1">
    <location>
        <begin position="406"/>
        <end position="431"/>
    </location>
</feature>
<evidence type="ECO:0000256" key="1">
    <source>
        <dbReference type="SAM" id="MobiDB-lite"/>
    </source>
</evidence>
<dbReference type="eggNOG" id="ENOG502TFVM">
    <property type="taxonomic scope" value="Eukaryota"/>
</dbReference>
<gene>
    <name evidence="2" type="ORF">CRE_07385</name>
</gene>
<feature type="region of interest" description="Disordered" evidence="1">
    <location>
        <begin position="187"/>
        <end position="219"/>
    </location>
</feature>
<dbReference type="OrthoDB" id="5838615at2759"/>
<dbReference type="OMA" id="PVEPHIN"/>
<feature type="region of interest" description="Disordered" evidence="1">
    <location>
        <begin position="231"/>
        <end position="251"/>
    </location>
</feature>
<feature type="compositionally biased region" description="Polar residues" evidence="1">
    <location>
        <begin position="31"/>
        <end position="48"/>
    </location>
</feature>
<accession>E3M2R5</accession>
<dbReference type="Proteomes" id="UP000008281">
    <property type="component" value="Unassembled WGS sequence"/>
</dbReference>
<organism evidence="3">
    <name type="scientific">Caenorhabditis remanei</name>
    <name type="common">Caenorhabditis vulgaris</name>
    <dbReference type="NCBI Taxonomy" id="31234"/>
    <lineage>
        <taxon>Eukaryota</taxon>
        <taxon>Metazoa</taxon>
        <taxon>Ecdysozoa</taxon>
        <taxon>Nematoda</taxon>
        <taxon>Chromadorea</taxon>
        <taxon>Rhabditida</taxon>
        <taxon>Rhabditina</taxon>
        <taxon>Rhabditomorpha</taxon>
        <taxon>Rhabditoidea</taxon>
        <taxon>Rhabditidae</taxon>
        <taxon>Peloderinae</taxon>
        <taxon>Caenorhabditis</taxon>
    </lineage>
</organism>
<evidence type="ECO:0000313" key="3">
    <source>
        <dbReference type="Proteomes" id="UP000008281"/>
    </source>
</evidence>
<dbReference type="AlphaFoldDB" id="E3M2R5"/>
<feature type="region of interest" description="Disordered" evidence="1">
    <location>
        <begin position="25"/>
        <end position="81"/>
    </location>
</feature>
<name>E3M2R5_CAERE</name>
<feature type="compositionally biased region" description="Low complexity" evidence="1">
    <location>
        <begin position="61"/>
        <end position="81"/>
    </location>
</feature>
<dbReference type="InParanoid" id="E3M2R5"/>
<protein>
    <submittedName>
        <fullName evidence="2">Uncharacterized protein</fullName>
    </submittedName>
</protein>
<dbReference type="EMBL" id="DS268422">
    <property type="protein sequence ID" value="EFO89918.1"/>
    <property type="molecule type" value="Genomic_DNA"/>
</dbReference>
<dbReference type="STRING" id="31234.E3M2R5"/>
<feature type="compositionally biased region" description="Polar residues" evidence="1">
    <location>
        <begin position="191"/>
        <end position="219"/>
    </location>
</feature>
<feature type="compositionally biased region" description="Low complexity" evidence="1">
    <location>
        <begin position="338"/>
        <end position="349"/>
    </location>
</feature>
<dbReference type="HOGENOM" id="CLU_541035_0_0_1"/>
<feature type="compositionally biased region" description="Polar residues" evidence="1">
    <location>
        <begin position="369"/>
        <end position="403"/>
    </location>
</feature>
<dbReference type="FunCoup" id="E3M2R5">
    <property type="interactions" value="1713"/>
</dbReference>
<sequence length="509" mass="59521">MVRTYAFNASSRSEIFEQFKHTAATPRFNPENHNNFRSQDTVTSSYTNDNRKFFPSESPVSTTTTNSMTDSSSHLSNQENNNQYMNNVFPPLNQSNIYQSSFHSSIIDPLNSIIALRPLYMNGQLVYMPVEPHINMMINKEFGGIRNQVQPVVQQPVMLPQVFTNIQPNMPILAQNAAQPYQEMLQPHSMVRSQSRNDVYQNRQDPPTQASLNRQSANQQYRQNTINAKYGSLPNLSQRTGQEQYKLSSQEQHKLELQQQIEDNKKRRALEKQKEIELEQREIRKWEEHQIKVREEEMREKQQILDKARAIEMRNQHVYEKEQMRSQNQKKERRPSIPQQQQQQQYRPQQRYDDYDSYGDNEEPIRPARQQNMRNSNSFSEYSEQRPSSRSIRNQPRYEQQYNVAKEQRPDSSQPREVEWWEKKQQSKIAERQSAVIPTLRGKPPAVPDSQRSGYDSSGYVGEHQSRPSSRTSRTTSSTQRSSDVHSEEPISRNLSGGRKAPTAFTVDA</sequence>
<feature type="compositionally biased region" description="Low complexity" evidence="1">
    <location>
        <begin position="467"/>
        <end position="482"/>
    </location>
</feature>
<reference evidence="2" key="1">
    <citation type="submission" date="2007-07" db="EMBL/GenBank/DDBJ databases">
        <title>PCAP assembly of the Caenorhabditis remanei genome.</title>
        <authorList>
            <consortium name="The Caenorhabditis remanei Sequencing Consortium"/>
            <person name="Wilson R.K."/>
        </authorList>
    </citation>
    <scope>NUCLEOTIDE SEQUENCE [LARGE SCALE GENOMIC DNA]</scope>
    <source>
        <strain evidence="2">PB4641</strain>
    </source>
</reference>
<keyword evidence="3" id="KW-1185">Reference proteome</keyword>
<feature type="compositionally biased region" description="Polar residues" evidence="1">
    <location>
        <begin position="234"/>
        <end position="250"/>
    </location>
</feature>